<keyword evidence="2" id="KW-1185">Reference proteome</keyword>
<name>A0AAV4T2V6_CAEEX</name>
<evidence type="ECO:0000313" key="2">
    <source>
        <dbReference type="Proteomes" id="UP001054945"/>
    </source>
</evidence>
<dbReference type="SUPFAM" id="SSF52047">
    <property type="entry name" value="RNI-like"/>
    <property type="match status" value="1"/>
</dbReference>
<dbReference type="InterPro" id="IPR032675">
    <property type="entry name" value="LRR_dom_sf"/>
</dbReference>
<accession>A0AAV4T2V6</accession>
<organism evidence="1 2">
    <name type="scientific">Caerostris extrusa</name>
    <name type="common">Bark spider</name>
    <name type="synonym">Caerostris bankana</name>
    <dbReference type="NCBI Taxonomy" id="172846"/>
    <lineage>
        <taxon>Eukaryota</taxon>
        <taxon>Metazoa</taxon>
        <taxon>Ecdysozoa</taxon>
        <taxon>Arthropoda</taxon>
        <taxon>Chelicerata</taxon>
        <taxon>Arachnida</taxon>
        <taxon>Araneae</taxon>
        <taxon>Araneomorphae</taxon>
        <taxon>Entelegynae</taxon>
        <taxon>Araneoidea</taxon>
        <taxon>Araneidae</taxon>
        <taxon>Caerostris</taxon>
    </lineage>
</organism>
<dbReference type="Proteomes" id="UP001054945">
    <property type="component" value="Unassembled WGS sequence"/>
</dbReference>
<sequence>MEFYRDKFLDAIELIAEISYAMYKKLSHRQNEVGDQVDGIASEKDMFLDASRDFLLHLYLNDEEVDEYNVRRKQCWEAEDPAKCKKTLDDEFKKRVSDRRRSRTNISDLNKEMRTGTRPSRCFLNPSKFFKASLRYVVEQNKSLEPKENILYVRNRRYNLQKYHKCCVPHLPSSSYFNLNLQNCRTFKAVKITFKKMPPISLYETCLDRIIELIKVDHWSEEKENPFSRLPSKIVELLVELCGTSQKIRKFSYFRMLLSSGKLRQLKICFPVIFIDTCMVLPQMLTEKGCMNITVLELDRNFKNRRGEWLDKLLQKLPLLETLSVQTLFNPRALKDCKRLKSVKVIRIFNYDNFLSEAVDTLSHMEDLEEFDILLYTTESSNFLNVVKMLKNHKKLTSLRFTDSSRAARYIDANNTGDEPPKYGLRKCSWTYDTSSFEKRNKIYISFLERVRSSVLLFPLVEELEILVLSEDCFEYLKELKHLRSLKMYFNRHSTYQLDFSFLSGIGQQLRHLCIISSKEIPVNAISRYCFNLEYLDCSATICDSIKSPYNFKNLKRLEIGFIDAPSLLYVFQNVKNLKELQFHDAAVFDDLRLQEILNRNPLAFNHLDKVFVRDCMLSTEGIRIFLEHAINLTTAYIKSSHFDEGAGIDFSDMIKELQRDVIHDYFAVEHYFSNTSYFSD</sequence>
<gene>
    <name evidence="1" type="primary">AVEN_70485_1</name>
    <name evidence="1" type="ORF">CEXT_663781</name>
</gene>
<reference evidence="1 2" key="1">
    <citation type="submission" date="2021-06" db="EMBL/GenBank/DDBJ databases">
        <title>Caerostris extrusa draft genome.</title>
        <authorList>
            <person name="Kono N."/>
            <person name="Arakawa K."/>
        </authorList>
    </citation>
    <scope>NUCLEOTIDE SEQUENCE [LARGE SCALE GENOMIC DNA]</scope>
</reference>
<dbReference type="Gene3D" id="3.80.10.10">
    <property type="entry name" value="Ribonuclease Inhibitor"/>
    <property type="match status" value="1"/>
</dbReference>
<evidence type="ECO:0000313" key="1">
    <source>
        <dbReference type="EMBL" id="GIY40635.1"/>
    </source>
</evidence>
<comment type="caution">
    <text evidence="1">The sequence shown here is derived from an EMBL/GenBank/DDBJ whole genome shotgun (WGS) entry which is preliminary data.</text>
</comment>
<dbReference type="EMBL" id="BPLR01010638">
    <property type="protein sequence ID" value="GIY40635.1"/>
    <property type="molecule type" value="Genomic_DNA"/>
</dbReference>
<protein>
    <submittedName>
        <fullName evidence="1">Uncharacterized protein</fullName>
    </submittedName>
</protein>
<proteinExistence type="predicted"/>
<dbReference type="AlphaFoldDB" id="A0AAV4T2V6"/>